<evidence type="ECO:0000256" key="2">
    <source>
        <dbReference type="ARBA" id="ARBA00012438"/>
    </source>
</evidence>
<dbReference type="GO" id="GO:0016036">
    <property type="term" value="P:cellular response to phosphate starvation"/>
    <property type="evidence" value="ECO:0007669"/>
    <property type="project" value="TreeGrafter"/>
</dbReference>
<name>A0A1M6NF79_REIAG</name>
<dbReference type="Proteomes" id="UP000184474">
    <property type="component" value="Unassembled WGS sequence"/>
</dbReference>
<keyword evidence="5 9" id="KW-0418">Kinase</keyword>
<organism evidence="9 10">
    <name type="scientific">Reichenbachiella agariperforans</name>
    <dbReference type="NCBI Taxonomy" id="156994"/>
    <lineage>
        <taxon>Bacteria</taxon>
        <taxon>Pseudomonadati</taxon>
        <taxon>Bacteroidota</taxon>
        <taxon>Cytophagia</taxon>
        <taxon>Cytophagales</taxon>
        <taxon>Reichenbachiellaceae</taxon>
        <taxon>Reichenbachiella</taxon>
    </lineage>
</organism>
<evidence type="ECO:0000313" key="9">
    <source>
        <dbReference type="EMBL" id="SHJ94375.1"/>
    </source>
</evidence>
<dbReference type="InterPro" id="IPR036097">
    <property type="entry name" value="HisK_dim/P_sf"/>
</dbReference>
<protein>
    <recommendedName>
        <fullName evidence="2">histidine kinase</fullName>
        <ecNumber evidence="2">2.7.13.3</ecNumber>
    </recommendedName>
</protein>
<dbReference type="EMBL" id="FRAA01000002">
    <property type="protein sequence ID" value="SHJ94375.1"/>
    <property type="molecule type" value="Genomic_DNA"/>
</dbReference>
<dbReference type="GO" id="GO:0000155">
    <property type="term" value="F:phosphorelay sensor kinase activity"/>
    <property type="evidence" value="ECO:0007669"/>
    <property type="project" value="InterPro"/>
</dbReference>
<gene>
    <name evidence="9" type="ORF">SAMN04488028_102235</name>
</gene>
<dbReference type="EC" id="2.7.13.3" evidence="2"/>
<dbReference type="FunFam" id="3.30.565.10:FF:000006">
    <property type="entry name" value="Sensor histidine kinase WalK"/>
    <property type="match status" value="1"/>
</dbReference>
<dbReference type="GO" id="GO:0004721">
    <property type="term" value="F:phosphoprotein phosphatase activity"/>
    <property type="evidence" value="ECO:0007669"/>
    <property type="project" value="TreeGrafter"/>
</dbReference>
<keyword evidence="4" id="KW-0808">Transferase</keyword>
<dbReference type="InterPro" id="IPR036890">
    <property type="entry name" value="HATPase_C_sf"/>
</dbReference>
<dbReference type="STRING" id="156994.SAMN04488028_102235"/>
<dbReference type="AlphaFoldDB" id="A0A1M6NF79"/>
<sequence length="536" mass="60399">MTRIKISWLVLAMGVSLIGLVVFQISWIDNVISSNEQAFKNSVQNALQSVASKLEKREALEVTVDNFHTDFIYKSLANVDSNRVELIESTFEKKIVEIQDLVQDSSSRPEWMSFYFNSNDEPDGLKNTAVSISADISPDHNKVVYLGNDNDSTATVKLQYEKRLRQVAKKTEYVQLALRELFTGKKKLSDRISNSNLDSLITSGLADNGIELEFDYAVFDPVEGAVFPRDAAPEVMVSDLKATLYPNDVIGEVGYLYVSFPKQERYILSQVWFTLLSSLFFILIVLFCFGYAVRTIYLQKQLSEIKSDFINNMTHELKTPISTVALACEALRDKEIQSTGALMGRYLGIIDDENKRLGAQVEKVLQMAVIDRNDFKLKLEPVNVHEIIENALDKVALQVAGKEGRIEKELLAVHQNLTADRVHLTNIIFNLLDNANKYSKDAPDIKVTTKDTRSGIVIRVIDHGIGISREGVKRVFEKFYRVPTGNLHDVKGFGLGLSYVKSMVEAHGGQISVHSELKKGSEFEVFFPYELKNKTE</sequence>
<dbReference type="PROSITE" id="PS50109">
    <property type="entry name" value="HIS_KIN"/>
    <property type="match status" value="1"/>
</dbReference>
<dbReference type="InterPro" id="IPR003661">
    <property type="entry name" value="HisK_dim/P_dom"/>
</dbReference>
<evidence type="ECO:0000256" key="5">
    <source>
        <dbReference type="ARBA" id="ARBA00022777"/>
    </source>
</evidence>
<evidence type="ECO:0000256" key="4">
    <source>
        <dbReference type="ARBA" id="ARBA00022679"/>
    </source>
</evidence>
<dbReference type="Gene3D" id="3.30.565.10">
    <property type="entry name" value="Histidine kinase-like ATPase, C-terminal domain"/>
    <property type="match status" value="1"/>
</dbReference>
<comment type="catalytic activity">
    <reaction evidence="1">
        <text>ATP + protein L-histidine = ADP + protein N-phospho-L-histidine.</text>
        <dbReference type="EC" id="2.7.13.3"/>
    </reaction>
</comment>
<dbReference type="RefSeq" id="WP_073121066.1">
    <property type="nucleotide sequence ID" value="NZ_FRAA01000002.1"/>
</dbReference>
<dbReference type="CDD" id="cd00082">
    <property type="entry name" value="HisKA"/>
    <property type="match status" value="1"/>
</dbReference>
<feature type="domain" description="Histidine kinase" evidence="8">
    <location>
        <begin position="312"/>
        <end position="531"/>
    </location>
</feature>
<evidence type="ECO:0000256" key="6">
    <source>
        <dbReference type="ARBA" id="ARBA00023012"/>
    </source>
</evidence>
<dbReference type="CDD" id="cd00075">
    <property type="entry name" value="HATPase"/>
    <property type="match status" value="1"/>
</dbReference>
<dbReference type="Pfam" id="PF00512">
    <property type="entry name" value="HisKA"/>
    <property type="match status" value="1"/>
</dbReference>
<accession>A0A1M6NF79</accession>
<evidence type="ECO:0000259" key="8">
    <source>
        <dbReference type="PROSITE" id="PS50109"/>
    </source>
</evidence>
<dbReference type="Gene3D" id="1.10.287.130">
    <property type="match status" value="1"/>
</dbReference>
<dbReference type="InterPro" id="IPR050351">
    <property type="entry name" value="BphY/WalK/GraS-like"/>
</dbReference>
<dbReference type="PRINTS" id="PR00344">
    <property type="entry name" value="BCTRLSENSOR"/>
</dbReference>
<dbReference type="InterPro" id="IPR003594">
    <property type="entry name" value="HATPase_dom"/>
</dbReference>
<dbReference type="Pfam" id="PF02518">
    <property type="entry name" value="HATPase_c"/>
    <property type="match status" value="1"/>
</dbReference>
<evidence type="ECO:0000256" key="7">
    <source>
        <dbReference type="SAM" id="Phobius"/>
    </source>
</evidence>
<dbReference type="InterPro" id="IPR004358">
    <property type="entry name" value="Sig_transdc_His_kin-like_C"/>
</dbReference>
<dbReference type="GO" id="GO:0005886">
    <property type="term" value="C:plasma membrane"/>
    <property type="evidence" value="ECO:0007669"/>
    <property type="project" value="TreeGrafter"/>
</dbReference>
<reference evidence="10" key="1">
    <citation type="submission" date="2016-11" db="EMBL/GenBank/DDBJ databases">
        <authorList>
            <person name="Varghese N."/>
            <person name="Submissions S."/>
        </authorList>
    </citation>
    <scope>NUCLEOTIDE SEQUENCE [LARGE SCALE GENOMIC DNA]</scope>
    <source>
        <strain evidence="10">DSM 26134</strain>
    </source>
</reference>
<dbReference type="InterPro" id="IPR005467">
    <property type="entry name" value="His_kinase_dom"/>
</dbReference>
<keyword evidence="7" id="KW-0472">Membrane</keyword>
<keyword evidence="7" id="KW-1133">Transmembrane helix</keyword>
<dbReference type="PANTHER" id="PTHR45453:SF1">
    <property type="entry name" value="PHOSPHATE REGULON SENSOR PROTEIN PHOR"/>
    <property type="match status" value="1"/>
</dbReference>
<dbReference type="SMART" id="SM00388">
    <property type="entry name" value="HisKA"/>
    <property type="match status" value="1"/>
</dbReference>
<feature type="transmembrane region" description="Helical" evidence="7">
    <location>
        <begin position="7"/>
        <end position="27"/>
    </location>
</feature>
<keyword evidence="3" id="KW-0597">Phosphoprotein</keyword>
<dbReference type="SUPFAM" id="SSF47384">
    <property type="entry name" value="Homodimeric domain of signal transducing histidine kinase"/>
    <property type="match status" value="1"/>
</dbReference>
<feature type="transmembrane region" description="Helical" evidence="7">
    <location>
        <begin position="271"/>
        <end position="293"/>
    </location>
</feature>
<keyword evidence="6" id="KW-0902">Two-component regulatory system</keyword>
<evidence type="ECO:0000256" key="3">
    <source>
        <dbReference type="ARBA" id="ARBA00022553"/>
    </source>
</evidence>
<evidence type="ECO:0000256" key="1">
    <source>
        <dbReference type="ARBA" id="ARBA00000085"/>
    </source>
</evidence>
<keyword evidence="10" id="KW-1185">Reference proteome</keyword>
<proteinExistence type="predicted"/>
<dbReference type="PANTHER" id="PTHR45453">
    <property type="entry name" value="PHOSPHATE REGULON SENSOR PROTEIN PHOR"/>
    <property type="match status" value="1"/>
</dbReference>
<dbReference type="SMART" id="SM00387">
    <property type="entry name" value="HATPase_c"/>
    <property type="match status" value="1"/>
</dbReference>
<dbReference type="SUPFAM" id="SSF55874">
    <property type="entry name" value="ATPase domain of HSP90 chaperone/DNA topoisomerase II/histidine kinase"/>
    <property type="match status" value="1"/>
</dbReference>
<evidence type="ECO:0000313" key="10">
    <source>
        <dbReference type="Proteomes" id="UP000184474"/>
    </source>
</evidence>
<keyword evidence="7" id="KW-0812">Transmembrane</keyword>